<dbReference type="RefSeq" id="WP_004624039.1">
    <property type="nucleotide sequence ID" value="NZ_AORV01000021.1"/>
</dbReference>
<comment type="similarity">
    <text evidence="1">Belongs to the UPF0237 family.</text>
</comment>
<dbReference type="SUPFAM" id="SSF55021">
    <property type="entry name" value="ACT-like"/>
    <property type="match status" value="1"/>
</dbReference>
<protein>
    <recommendedName>
        <fullName evidence="1">UPF0237 protein CTER_0715</fullName>
    </recommendedName>
</protein>
<sequence>MRAVITVIGKDRVGIIAGVSNILADSNVNILDITQTILQDVFTMIMLVDISKCNIHFHELSEKLENKGIELGLKIQIQHEDIFNSMHRI</sequence>
<dbReference type="Proteomes" id="UP000014155">
    <property type="component" value="Unassembled WGS sequence"/>
</dbReference>
<dbReference type="NCBIfam" id="NF001220">
    <property type="entry name" value="PRK00194.1"/>
    <property type="match status" value="1"/>
</dbReference>
<dbReference type="PANTHER" id="PTHR34875:SF6">
    <property type="entry name" value="UPF0237 PROTEIN MJ1558"/>
    <property type="match status" value="1"/>
</dbReference>
<dbReference type="PATRIC" id="fig|1195236.3.peg.1011"/>
<dbReference type="EMBL" id="AORV01000021">
    <property type="protein sequence ID" value="EMS73175.1"/>
    <property type="molecule type" value="Genomic_DNA"/>
</dbReference>
<feature type="domain" description="ACT" evidence="2">
    <location>
        <begin position="4"/>
        <end position="78"/>
    </location>
</feature>
<dbReference type="CDD" id="cd04872">
    <property type="entry name" value="ACT_1ZPV"/>
    <property type="match status" value="1"/>
</dbReference>
<dbReference type="eggNOG" id="COG3830">
    <property type="taxonomic scope" value="Bacteria"/>
</dbReference>
<keyword evidence="4" id="KW-1185">Reference proteome</keyword>
<dbReference type="AlphaFoldDB" id="S0FLR5"/>
<dbReference type="InterPro" id="IPR045865">
    <property type="entry name" value="ACT-like_dom_sf"/>
</dbReference>
<dbReference type="InterPro" id="IPR022986">
    <property type="entry name" value="UPF0237_ACT"/>
</dbReference>
<dbReference type="PROSITE" id="PS51671">
    <property type="entry name" value="ACT"/>
    <property type="match status" value="1"/>
</dbReference>
<evidence type="ECO:0000256" key="1">
    <source>
        <dbReference type="HAMAP-Rule" id="MF_01054"/>
    </source>
</evidence>
<comment type="caution">
    <text evidence="3">The sequence shown here is derived from an EMBL/GenBank/DDBJ whole genome shotgun (WGS) entry which is preliminary data.</text>
</comment>
<reference evidence="3 4" key="1">
    <citation type="journal article" date="2013" name="Genome Announc.">
        <title>Draft Genome Sequence of the Cellulolytic, Mesophilic, Anaerobic Bacterium Clostridium termitidis Strain CT1112 (DSM 5398).</title>
        <authorList>
            <person name="Lal S."/>
            <person name="Ramachandran U."/>
            <person name="Zhang X."/>
            <person name="Munir R."/>
            <person name="Sparling R."/>
            <person name="Levin D.B."/>
        </authorList>
    </citation>
    <scope>NUCLEOTIDE SEQUENCE [LARGE SCALE GENOMIC DNA]</scope>
    <source>
        <strain evidence="3 4">CT1112</strain>
    </source>
</reference>
<dbReference type="Gene3D" id="3.30.70.260">
    <property type="match status" value="1"/>
</dbReference>
<dbReference type="InterPro" id="IPR002912">
    <property type="entry name" value="ACT_dom"/>
</dbReference>
<gene>
    <name evidence="3" type="ORF">CTER_0715</name>
</gene>
<dbReference type="PANTHER" id="PTHR34875">
    <property type="entry name" value="UPF0237 PROTEIN MJ1558"/>
    <property type="match status" value="1"/>
</dbReference>
<accession>S0FLR5</accession>
<proteinExistence type="inferred from homology"/>
<dbReference type="Pfam" id="PF13740">
    <property type="entry name" value="ACT_6"/>
    <property type="match status" value="1"/>
</dbReference>
<dbReference type="STRING" id="1195236.CTER_0715"/>
<dbReference type="InterPro" id="IPR050990">
    <property type="entry name" value="UPF0237/GcvR_regulator"/>
</dbReference>
<organism evidence="3 4">
    <name type="scientific">Ruminiclostridium cellobioparum subsp. termitidis CT1112</name>
    <dbReference type="NCBI Taxonomy" id="1195236"/>
    <lineage>
        <taxon>Bacteria</taxon>
        <taxon>Bacillati</taxon>
        <taxon>Bacillota</taxon>
        <taxon>Clostridia</taxon>
        <taxon>Eubacteriales</taxon>
        <taxon>Oscillospiraceae</taxon>
        <taxon>Ruminiclostridium</taxon>
    </lineage>
</organism>
<dbReference type="HAMAP" id="MF_01054">
    <property type="entry name" value="UPF0237"/>
    <property type="match status" value="1"/>
</dbReference>
<dbReference type="FunFam" id="3.30.70.260:FF:000032">
    <property type="entry name" value="UPF0237 protein SP_0238"/>
    <property type="match status" value="1"/>
</dbReference>
<evidence type="ECO:0000313" key="3">
    <source>
        <dbReference type="EMBL" id="EMS73175.1"/>
    </source>
</evidence>
<evidence type="ECO:0000313" key="4">
    <source>
        <dbReference type="Proteomes" id="UP000014155"/>
    </source>
</evidence>
<evidence type="ECO:0000259" key="2">
    <source>
        <dbReference type="PROSITE" id="PS51671"/>
    </source>
</evidence>
<name>S0FLR5_RUMCE</name>